<dbReference type="Proteomes" id="UP001209229">
    <property type="component" value="Unassembled WGS sequence"/>
</dbReference>
<proteinExistence type="predicted"/>
<evidence type="ECO:0000313" key="1">
    <source>
        <dbReference type="EMBL" id="MCW3789422.1"/>
    </source>
</evidence>
<organism evidence="1 2">
    <name type="scientific">Plebeiibacterium sediminum</name>
    <dbReference type="NCBI Taxonomy" id="2992112"/>
    <lineage>
        <taxon>Bacteria</taxon>
        <taxon>Pseudomonadati</taxon>
        <taxon>Bacteroidota</taxon>
        <taxon>Bacteroidia</taxon>
        <taxon>Marinilabiliales</taxon>
        <taxon>Marinilabiliaceae</taxon>
        <taxon>Plebeiibacterium</taxon>
    </lineage>
</organism>
<evidence type="ECO:0008006" key="3">
    <source>
        <dbReference type="Google" id="ProtNLM"/>
    </source>
</evidence>
<accession>A0AAE3SHN0</accession>
<name>A0AAE3SHN0_9BACT</name>
<dbReference type="EMBL" id="JAPDPJ010000109">
    <property type="protein sequence ID" value="MCW3789422.1"/>
    <property type="molecule type" value="Genomic_DNA"/>
</dbReference>
<dbReference type="RefSeq" id="WP_301192972.1">
    <property type="nucleotide sequence ID" value="NZ_JAPDPJ010000109.1"/>
</dbReference>
<sequence length="155" mass="18201">MKNYILVGVLITIIGCISETSKDDNLDIYSTTRLISDSIYFQKPDNTVKKYPAYLVLYKDNSFKYLSLKNWSCYLKTERNGLWKIKCDTLQLLIQRRTLENNKDSNICYESFAQYKILEKNLMVLGDNELIFPGWVEPILSAQEIEEEILKYTDQ</sequence>
<evidence type="ECO:0000313" key="2">
    <source>
        <dbReference type="Proteomes" id="UP001209229"/>
    </source>
</evidence>
<protein>
    <recommendedName>
        <fullName evidence="3">Lipoprotein</fullName>
    </recommendedName>
</protein>
<dbReference type="PROSITE" id="PS51257">
    <property type="entry name" value="PROKAR_LIPOPROTEIN"/>
    <property type="match status" value="1"/>
</dbReference>
<keyword evidence="2" id="KW-1185">Reference proteome</keyword>
<dbReference type="AlphaFoldDB" id="A0AAE3SHN0"/>
<reference evidence="1" key="1">
    <citation type="submission" date="2022-10" db="EMBL/GenBank/DDBJ databases">
        <authorList>
            <person name="Yu W.X."/>
        </authorList>
    </citation>
    <scope>NUCLEOTIDE SEQUENCE</scope>
    <source>
        <strain evidence="1">AAT</strain>
    </source>
</reference>
<gene>
    <name evidence="1" type="ORF">OM075_23365</name>
</gene>
<comment type="caution">
    <text evidence="1">The sequence shown here is derived from an EMBL/GenBank/DDBJ whole genome shotgun (WGS) entry which is preliminary data.</text>
</comment>